<reference evidence="1 2" key="1">
    <citation type="submission" date="2019-07" db="EMBL/GenBank/DDBJ databases">
        <authorList>
            <person name="Li J."/>
        </authorList>
    </citation>
    <scope>NUCLEOTIDE SEQUENCE [LARGE SCALE GENOMIC DNA]</scope>
    <source>
        <strain evidence="1 2">TKL69</strain>
    </source>
</reference>
<name>A0A516KK58_9BACI</name>
<dbReference type="AlphaFoldDB" id="A0A516KK58"/>
<dbReference type="Proteomes" id="UP000315215">
    <property type="component" value="Chromosome"/>
</dbReference>
<proteinExistence type="predicted"/>
<gene>
    <name evidence="1" type="ORF">FN924_17235</name>
</gene>
<dbReference type="KEGG" id="aqt:FN924_17235"/>
<sequence>METFEICQLVPDEKSCDVRIQIREKGFYAIELLSSSPTAWVEEYNESVMLRLFINGEHHQDFVLFYGETLFPYRRFLGELDPGAYKLTFQCVSPRSRMEDLSVWVEEVNIEKLVLSDHDQLAIQFSPKLYGRSVYSDYDNLYTDTPLEMLYFIEDWEHGKVIEYQMVFSHEDEGTPAQFLLAKWGRLLDIEYMVRVYINESNEVDHVMYQGPHHINARYKQKLLDNRRPILQTATCNGNFTDDITSDYCFFFLPSYEWKKDEEPREVVMERFPYINDVMDWEAQRQLANNPEVFNQVSNLERYLFVHSSVWDVALGHPTIDFTCRLLGDSTIYSSSMDQLKVGSFSAGYTGPYHYFATAIKLPTGKSYADIEEIEVRLINEELSSVTVKDLKLLSYHRAKGIQTHLHQHIVLELTQSEACKPIWKKERV</sequence>
<dbReference type="OrthoDB" id="9807465at2"/>
<organism evidence="1 2">
    <name type="scientific">Radiobacillus deserti</name>
    <dbReference type="NCBI Taxonomy" id="2594883"/>
    <lineage>
        <taxon>Bacteria</taxon>
        <taxon>Bacillati</taxon>
        <taxon>Bacillota</taxon>
        <taxon>Bacilli</taxon>
        <taxon>Bacillales</taxon>
        <taxon>Bacillaceae</taxon>
        <taxon>Radiobacillus</taxon>
    </lineage>
</organism>
<dbReference type="EMBL" id="CP041666">
    <property type="protein sequence ID" value="QDP41762.1"/>
    <property type="molecule type" value="Genomic_DNA"/>
</dbReference>
<evidence type="ECO:0000313" key="2">
    <source>
        <dbReference type="Proteomes" id="UP000315215"/>
    </source>
</evidence>
<keyword evidence="2" id="KW-1185">Reference proteome</keyword>
<dbReference type="RefSeq" id="WP_143896618.1">
    <property type="nucleotide sequence ID" value="NZ_CP041666.1"/>
</dbReference>
<evidence type="ECO:0000313" key="1">
    <source>
        <dbReference type="EMBL" id="QDP41762.1"/>
    </source>
</evidence>
<protein>
    <submittedName>
        <fullName evidence="1">Uncharacterized protein</fullName>
    </submittedName>
</protein>
<accession>A0A516KK58</accession>